<protein>
    <submittedName>
        <fullName evidence="1">Putative dehydratase</fullName>
        <ecNumber evidence="1">4.2.1.-</ecNumber>
    </submittedName>
</protein>
<dbReference type="STRING" id="29485.CH64_1621"/>
<dbReference type="Proteomes" id="UP000042054">
    <property type="component" value="Unassembled WGS sequence"/>
</dbReference>
<evidence type="ECO:0000313" key="1">
    <source>
        <dbReference type="EMBL" id="CQI91237.1"/>
    </source>
</evidence>
<reference evidence="1 2" key="1">
    <citation type="submission" date="2015-03" db="EMBL/GenBank/DDBJ databases">
        <authorList>
            <person name="Murphy D."/>
        </authorList>
    </citation>
    <scope>NUCLEOTIDE SEQUENCE [LARGE SCALE GENOMIC DNA]</scope>
    <source>
        <strain evidence="1 2">68/02</strain>
    </source>
</reference>
<proteinExistence type="predicted"/>
<dbReference type="GO" id="GO:0016829">
    <property type="term" value="F:lyase activity"/>
    <property type="evidence" value="ECO:0007669"/>
    <property type="project" value="UniProtKB-KW"/>
</dbReference>
<sequence length="155" mass="16854">MAYYSAQHYLPHQSPMVMLDTLHDVGEAFAECRVTLGEDGVLAPFLDDQGCLPNWFAVELMAQTIGVWRGWHGLEQAIPPTIGMLLGGRAISCDLPVFPAGSELHICVNLILQDEKIGSFECGISIAGKQVARGRLNTYQPDSEEIKKLTLGNGA</sequence>
<dbReference type="EC" id="4.2.1.-" evidence="1"/>
<dbReference type="InterPro" id="IPR029069">
    <property type="entry name" value="HotDog_dom_sf"/>
</dbReference>
<gene>
    <name evidence="1" type="ORF">ERS008555_02348</name>
</gene>
<dbReference type="SUPFAM" id="SSF54637">
    <property type="entry name" value="Thioesterase/thiol ester dehydrase-isomerase"/>
    <property type="match status" value="1"/>
</dbReference>
<dbReference type="OrthoDB" id="9800188at2"/>
<dbReference type="InterPro" id="IPR016776">
    <property type="entry name" value="ApeP-like_dehydratase"/>
</dbReference>
<organism evidence="1 2">
    <name type="scientific">Yersinia rohdei</name>
    <dbReference type="NCBI Taxonomy" id="29485"/>
    <lineage>
        <taxon>Bacteria</taxon>
        <taxon>Pseudomonadati</taxon>
        <taxon>Pseudomonadota</taxon>
        <taxon>Gammaproteobacteria</taxon>
        <taxon>Enterobacterales</taxon>
        <taxon>Yersiniaceae</taxon>
        <taxon>Yersinia</taxon>
    </lineage>
</organism>
<dbReference type="AlphaFoldDB" id="A0A0U1HTS2"/>
<name>A0A0U1HTS2_YERRO</name>
<accession>A0A0U1HTS2</accession>
<dbReference type="Gene3D" id="3.10.129.10">
    <property type="entry name" value="Hotdog Thioesterase"/>
    <property type="match status" value="1"/>
</dbReference>
<evidence type="ECO:0000313" key="2">
    <source>
        <dbReference type="Proteomes" id="UP000042054"/>
    </source>
</evidence>
<dbReference type="Pfam" id="PF22817">
    <property type="entry name" value="ApeP-like"/>
    <property type="match status" value="1"/>
</dbReference>
<dbReference type="CDD" id="cd01289">
    <property type="entry name" value="FabA_like"/>
    <property type="match status" value="1"/>
</dbReference>
<dbReference type="EMBL" id="CTKE01000011">
    <property type="protein sequence ID" value="CQI91237.1"/>
    <property type="molecule type" value="Genomic_DNA"/>
</dbReference>
<dbReference type="PIRSF" id="PIRSF020565">
    <property type="entry name" value="3Ho_Ac_ACP_DH_prd"/>
    <property type="match status" value="1"/>
</dbReference>
<dbReference type="RefSeq" id="WP_050535054.1">
    <property type="nucleotide sequence ID" value="NZ_CABIHO010000035.1"/>
</dbReference>
<keyword evidence="1" id="KW-0456">Lyase</keyword>